<dbReference type="AlphaFoldDB" id="A0A1H3TLP9"/>
<gene>
    <name evidence="2" type="ORF">SAMN05421736_11545</name>
</gene>
<proteinExistence type="predicted"/>
<evidence type="ECO:0008006" key="4">
    <source>
        <dbReference type="Google" id="ProtNLM"/>
    </source>
</evidence>
<keyword evidence="1" id="KW-0812">Transmembrane</keyword>
<name>A0A1H3TLP9_9BACI</name>
<evidence type="ECO:0000256" key="1">
    <source>
        <dbReference type="SAM" id="Phobius"/>
    </source>
</evidence>
<protein>
    <recommendedName>
        <fullName evidence="4">DUF4064 domain-containing protein</fullName>
    </recommendedName>
</protein>
<reference evidence="3" key="1">
    <citation type="submission" date="2016-10" db="EMBL/GenBank/DDBJ databases">
        <authorList>
            <person name="Varghese N."/>
            <person name="Submissions S."/>
        </authorList>
    </citation>
    <scope>NUCLEOTIDE SEQUENCE [LARGE SCALE GENOMIC DNA]</scope>
    <source>
        <strain evidence="3">SP</strain>
    </source>
</reference>
<dbReference type="STRING" id="1503961.SAMN05421736_11545"/>
<keyword evidence="1" id="KW-0472">Membrane</keyword>
<sequence length="140" mass="15329">MTVKESKHIKTAKLLILIGSSIFLFFGSGFLLFSMFIPIDMTIGRSSVSATIWEVAEYPVHLGFWIGVIAAMLLFGLIGLVLRKRAEKKPTTVQMVILIILGIPTIMVAGAGLLFIIAGVQIYLAKRVQELEAEKTGLVH</sequence>
<feature type="transmembrane region" description="Helical" evidence="1">
    <location>
        <begin position="95"/>
        <end position="124"/>
    </location>
</feature>
<accession>A0A1H3TLP9</accession>
<dbReference type="EMBL" id="FNPI01000015">
    <property type="protein sequence ID" value="SDZ50741.1"/>
    <property type="molecule type" value="Genomic_DNA"/>
</dbReference>
<dbReference type="Proteomes" id="UP000198935">
    <property type="component" value="Unassembled WGS sequence"/>
</dbReference>
<evidence type="ECO:0000313" key="3">
    <source>
        <dbReference type="Proteomes" id="UP000198935"/>
    </source>
</evidence>
<keyword evidence="1" id="KW-1133">Transmembrane helix</keyword>
<keyword evidence="3" id="KW-1185">Reference proteome</keyword>
<evidence type="ECO:0000313" key="2">
    <source>
        <dbReference type="EMBL" id="SDZ50741.1"/>
    </source>
</evidence>
<dbReference type="OrthoDB" id="2952529at2"/>
<organism evidence="2 3">
    <name type="scientific">Evansella caseinilytica</name>
    <dbReference type="NCBI Taxonomy" id="1503961"/>
    <lineage>
        <taxon>Bacteria</taxon>
        <taxon>Bacillati</taxon>
        <taxon>Bacillota</taxon>
        <taxon>Bacilli</taxon>
        <taxon>Bacillales</taxon>
        <taxon>Bacillaceae</taxon>
        <taxon>Evansella</taxon>
    </lineage>
</organism>
<feature type="transmembrane region" description="Helical" evidence="1">
    <location>
        <begin position="62"/>
        <end position="83"/>
    </location>
</feature>
<feature type="transmembrane region" description="Helical" evidence="1">
    <location>
        <begin position="12"/>
        <end position="37"/>
    </location>
</feature>